<evidence type="ECO:0000313" key="3">
    <source>
        <dbReference type="EMBL" id="MBO1322756.1"/>
    </source>
</evidence>
<keyword evidence="4" id="KW-1185">Reference proteome</keyword>
<dbReference type="SUPFAM" id="SSF52540">
    <property type="entry name" value="P-loop containing nucleoside triphosphate hydrolases"/>
    <property type="match status" value="1"/>
</dbReference>
<dbReference type="Proteomes" id="UP000664417">
    <property type="component" value="Unassembled WGS sequence"/>
</dbReference>
<accession>A0A8J7QBV0</accession>
<keyword evidence="1" id="KW-0175">Coiled coil</keyword>
<dbReference type="RefSeq" id="WP_207862728.1">
    <property type="nucleotide sequence ID" value="NZ_JAFREP010000042.1"/>
</dbReference>
<dbReference type="InterPro" id="IPR027417">
    <property type="entry name" value="P-loop_NTPase"/>
</dbReference>
<feature type="coiled-coil region" evidence="1">
    <location>
        <begin position="104"/>
        <end position="131"/>
    </location>
</feature>
<dbReference type="EMBL" id="JAFREP010000042">
    <property type="protein sequence ID" value="MBO1322756.1"/>
    <property type="molecule type" value="Genomic_DNA"/>
</dbReference>
<gene>
    <name evidence="3" type="ORF">J3U88_30065</name>
</gene>
<evidence type="ECO:0000256" key="2">
    <source>
        <dbReference type="SAM" id="MobiDB-lite"/>
    </source>
</evidence>
<comment type="caution">
    <text evidence="3">The sequence shown here is derived from an EMBL/GenBank/DDBJ whole genome shotgun (WGS) entry which is preliminary data.</text>
</comment>
<feature type="compositionally biased region" description="Acidic residues" evidence="2">
    <location>
        <begin position="1238"/>
        <end position="1254"/>
    </location>
</feature>
<organism evidence="3 4">
    <name type="scientific">Acanthopleuribacter pedis</name>
    <dbReference type="NCBI Taxonomy" id="442870"/>
    <lineage>
        <taxon>Bacteria</taxon>
        <taxon>Pseudomonadati</taxon>
        <taxon>Acidobacteriota</taxon>
        <taxon>Holophagae</taxon>
        <taxon>Acanthopleuribacterales</taxon>
        <taxon>Acanthopleuribacteraceae</taxon>
        <taxon>Acanthopleuribacter</taxon>
    </lineage>
</organism>
<protein>
    <submittedName>
        <fullName evidence="3">Uncharacterized protein</fullName>
    </submittedName>
</protein>
<name>A0A8J7QBV0_9BACT</name>
<feature type="region of interest" description="Disordered" evidence="2">
    <location>
        <begin position="1236"/>
        <end position="1263"/>
    </location>
</feature>
<evidence type="ECO:0000256" key="1">
    <source>
        <dbReference type="SAM" id="Coils"/>
    </source>
</evidence>
<reference evidence="3" key="1">
    <citation type="submission" date="2021-03" db="EMBL/GenBank/DDBJ databases">
        <authorList>
            <person name="Wang G."/>
        </authorList>
    </citation>
    <scope>NUCLEOTIDE SEQUENCE</scope>
    <source>
        <strain evidence="3">KCTC 12899</strain>
    </source>
</reference>
<sequence length="1599" mass="182246">MNKSEFSRLMQEAEAQSRVRRRRRLETLGDDYRRLSVLPAWTPRLLAILGIAGDEAWLNHLVKEGFARKKAPRRFWNQRGKASADLSVYEVTDQWREWVLADVLHDESQNLSDLERLLNQLATRIHDLCQSEMVAVPQATRYWMQLAGDTELGYFRYNLFALMDNALEQGHDHRALAYVTTARRLLPYLNPRAKLVVDGGARHLEVVRRKKADLQKLQYYLVRDAQIDAFEQVLADPEAWALHYLGMGGMGKTMLMRYLVSKYIPEKGGVAARVDFDFLDPDYPTRSPGLLLEALAEELCLFDQKGAISSLLPTLNNEILGFHEELMLPNQERGEKPVNHKRFDGILRVFAEMIHQLPQPVVLILDTCEELSGTRGHGDRSRAVLDTFAIFEALRRKSSAFVLVLAGRRLLAQAGADWDAGKEAPAALPKRAYLQLYPLQPFERHEAERYLEQRGVLEHHRESVRTHCQTDVFVRFDFLAAKTAPDYFSPFDLALYSDWLDQEPDLDLTKAAKDEDRYVARRIVGRITDPLLKDLLPAVALLGRFDKPTLAAAMPHAGADQLDRAWLDLTGLEWISSQGAFLSVLDGLRARLKQWFAQQEPSKTQATKDRLETFFEACTRDKPLKVDPEYCVDFIRLAPIPVVETWWPVVRDAMVIAEHWERLASLFSRLFEKAEVYDEIVPSLLQIDYNIYATRFNLRKSFQKRLDGTADSNRYNFVYLACWFEDYYIIRDRTFDHVNLARFKSALNHAFQQELVYVGFVRDIPKKPELCVSLLNACESILDFGWNEPNDLVEQMTRFLIAVMHHEPTTSIGIYAAFLKARCVRHTRKKTALSKQIRSFLADHSPLSALPVRAYLSWRAPRDLKPLIEAHCLRLFSEGVLDYTDIEHMLRFQMDSLESRLCSYFYCRYANDADAALDKYDGPPFPLDHPPYLFQGYSLQVAVLERSAVDRPVESLQMVFDTLKKMVSRTESKADAPWLIEIIKAADNRLADLFLRYSYAWLGRKTYGPFFDLEFATASTEERSNAVHDVWQWYEPYDKASVETMYASFQKLVPVKANTQLGLHLALDMVEFNRIAPSYEMPLLDLPVQDFTKEIYLWKRRHPLERVAYLLLKIRAWALGVSRKPNFARFSKRLGSRTLALTLIQEAIRLGRRLPEQTVPLLEAALDHLSPNPSPDSGLHLLCHVNLWYCLSRTAEPTTTHHLLPSIDTLMDRMGNDEGVSDLRLLLKGVKQLVRTEEEADDDLPPVETGEDEPLLAGPESEAALPGEGLAVPAAPQMASDWGGEGPAAAKPLEPFVVQVQYRGELEATATEGLYFFDHENAVLEVQLDDDRAVGDSITEVAPWMEQRAQRPGVPVLRIRSQQAALPAWELMAVDDRRPKTKQGNRLDLTCLYRLVMFEEPFIPAPPLNGVFAHGGFDNFMSGVLSKMWGLFGRGADDNLVHVVGRPMRLGYDEYRLSLGGEGHRQSGELMSPEEILAERKALALVIVQAPVDEFGALHTLECAHGRAFATALLSRRGVAAVLFLPPLPPDIVAHLVDLGRVLFEHRDGNWPNALLHEVKQLRQHIIASNPQREALNRELAAQICLMTQFFIDVQPEEE</sequence>
<evidence type="ECO:0000313" key="4">
    <source>
        <dbReference type="Proteomes" id="UP000664417"/>
    </source>
</evidence>
<proteinExistence type="predicted"/>